<sequence length="306" mass="34541">MTELASDPAGPALPAYLLRYPNPWGLEHRREKGLEELRYVVARCRFGYIGLRLDEVLEIVRRLDEQPAGTASLLVDDLIDRIGAMTIDEVEQLVDVLLDLHRRDMPGWCRLDLDRGLQRLLFLLRVPKAHDLAYECARSERTYRRWAAYKFYGEHGLDERARRLLAGQVAAGTIEQPSSAAYSYYPGALVARDQTLVNRLGLAAVLAVAPTTQQRKEAIEFAMAQLAPETVAGICEDYPQELVWAVRSQGRTDYLPIIMDMVDDYRDDPYLLHRVVECLTRIGGTAEIDYAVHVASKVLESAAVEL</sequence>
<dbReference type="EMBL" id="BOMQ01000079">
    <property type="protein sequence ID" value="GIE53197.1"/>
    <property type="molecule type" value="Genomic_DNA"/>
</dbReference>
<proteinExistence type="predicted"/>
<dbReference type="RefSeq" id="WP_203775041.1">
    <property type="nucleotide sequence ID" value="NZ_BAAAYJ010000099.1"/>
</dbReference>
<evidence type="ECO:0000313" key="2">
    <source>
        <dbReference type="Proteomes" id="UP000647172"/>
    </source>
</evidence>
<gene>
    <name evidence="1" type="ORF">Ani05nite_67310</name>
</gene>
<accession>A0A919MQJ4</accession>
<organism evidence="1 2">
    <name type="scientific">Actinoplanes nipponensis</name>
    <dbReference type="NCBI Taxonomy" id="135950"/>
    <lineage>
        <taxon>Bacteria</taxon>
        <taxon>Bacillati</taxon>
        <taxon>Actinomycetota</taxon>
        <taxon>Actinomycetes</taxon>
        <taxon>Micromonosporales</taxon>
        <taxon>Micromonosporaceae</taxon>
        <taxon>Actinoplanes</taxon>
    </lineage>
</organism>
<comment type="caution">
    <text evidence="1">The sequence shown here is derived from an EMBL/GenBank/DDBJ whole genome shotgun (WGS) entry which is preliminary data.</text>
</comment>
<dbReference type="Proteomes" id="UP000647172">
    <property type="component" value="Unassembled WGS sequence"/>
</dbReference>
<evidence type="ECO:0000313" key="1">
    <source>
        <dbReference type="EMBL" id="GIE53197.1"/>
    </source>
</evidence>
<protein>
    <submittedName>
        <fullName evidence="1">Uncharacterized protein</fullName>
    </submittedName>
</protein>
<dbReference type="AlphaFoldDB" id="A0A919MQJ4"/>
<keyword evidence="2" id="KW-1185">Reference proteome</keyword>
<reference evidence="1" key="1">
    <citation type="submission" date="2021-01" db="EMBL/GenBank/DDBJ databases">
        <title>Whole genome shotgun sequence of Actinoplanes nipponensis NBRC 14063.</title>
        <authorList>
            <person name="Komaki H."/>
            <person name="Tamura T."/>
        </authorList>
    </citation>
    <scope>NUCLEOTIDE SEQUENCE</scope>
    <source>
        <strain evidence="1">NBRC 14063</strain>
    </source>
</reference>
<name>A0A919MQJ4_9ACTN</name>